<evidence type="ECO:0000313" key="1">
    <source>
        <dbReference type="EMBL" id="CCH75996.1"/>
    </source>
</evidence>
<comment type="caution">
    <text evidence="1">The sequence shown here is derived from an EMBL/GenBank/DDBJ whole genome shotgun (WGS) entry which is preliminary data.</text>
</comment>
<proteinExistence type="predicted"/>
<dbReference type="EMBL" id="CAJB01000002">
    <property type="protein sequence ID" value="CCH75996.1"/>
    <property type="molecule type" value="Genomic_DNA"/>
</dbReference>
<protein>
    <submittedName>
        <fullName evidence="1">Uncharacterized protein</fullName>
    </submittedName>
</protein>
<dbReference type="Proteomes" id="UP000035721">
    <property type="component" value="Unassembled WGS sequence"/>
</dbReference>
<keyword evidence="2" id="KW-1185">Reference proteome</keyword>
<organism evidence="1 2">
    <name type="scientific">Nostocoides japonicum T1-X7</name>
    <dbReference type="NCBI Taxonomy" id="1194083"/>
    <lineage>
        <taxon>Bacteria</taxon>
        <taxon>Bacillati</taxon>
        <taxon>Actinomycetota</taxon>
        <taxon>Actinomycetes</taxon>
        <taxon>Micrococcales</taxon>
        <taxon>Intrasporangiaceae</taxon>
        <taxon>Nostocoides</taxon>
    </lineage>
</organism>
<gene>
    <name evidence="1" type="ORF">BN12_100025</name>
</gene>
<reference evidence="1 2" key="1">
    <citation type="journal article" date="2013" name="ISME J.">
        <title>A metabolic model for members of the genus Tetrasphaera involved in enhanced biological phosphorus removal.</title>
        <authorList>
            <person name="Kristiansen R."/>
            <person name="Nguyen H.T.T."/>
            <person name="Saunders A.M."/>
            <person name="Nielsen J.L."/>
            <person name="Wimmer R."/>
            <person name="Le V.Q."/>
            <person name="McIlroy S.J."/>
            <person name="Petrovski S."/>
            <person name="Seviour R.J."/>
            <person name="Calteau A."/>
            <person name="Nielsen K.L."/>
            <person name="Nielsen P.H."/>
        </authorList>
    </citation>
    <scope>NUCLEOTIDE SEQUENCE [LARGE SCALE GENOMIC DNA]</scope>
    <source>
        <strain evidence="1 2">T1-X7</strain>
    </source>
</reference>
<name>A0A077LSX4_9MICO</name>
<accession>A0A077LSX4</accession>
<dbReference type="AlphaFoldDB" id="A0A077LSX4"/>
<sequence>MACVCAGQRIGRILDDTPRRQIESPLVVFVRKVPGWPGSTKVHLAQRRAGRDVVLQHLRTTRSETVSAMLVAEAARRLRPGQGALNLGLAGGAGHDAIRGDHRRAVGVVMAGPDCGAHPAGVRRRRRCRTLPAGPGADH</sequence>
<evidence type="ECO:0000313" key="2">
    <source>
        <dbReference type="Proteomes" id="UP000035721"/>
    </source>
</evidence>